<evidence type="ECO:0000313" key="3">
    <source>
        <dbReference type="EMBL" id="SDJ15755.1"/>
    </source>
</evidence>
<dbReference type="PANTHER" id="PTHR43313:SF1">
    <property type="entry name" value="3BETA-HYDROXYSTEROID DEHYDROGENASE DHS-16"/>
    <property type="match status" value="1"/>
</dbReference>
<keyword evidence="4" id="KW-1185">Reference proteome</keyword>
<dbReference type="RefSeq" id="WP_091788815.1">
    <property type="nucleotide sequence ID" value="NZ_FNDI01000035.1"/>
</dbReference>
<dbReference type="Proteomes" id="UP000198900">
    <property type="component" value="Unassembled WGS sequence"/>
</dbReference>
<dbReference type="GO" id="GO:0016491">
    <property type="term" value="F:oxidoreductase activity"/>
    <property type="evidence" value="ECO:0007669"/>
    <property type="project" value="TreeGrafter"/>
</dbReference>
<dbReference type="InterPro" id="IPR002347">
    <property type="entry name" value="SDR_fam"/>
</dbReference>
<dbReference type="InterPro" id="IPR036291">
    <property type="entry name" value="NAD(P)-bd_dom_sf"/>
</dbReference>
<dbReference type="AlphaFoldDB" id="A0A7Z7BG44"/>
<comment type="caution">
    <text evidence="3">The sequence shown here is derived from an EMBL/GenBank/DDBJ whole genome shotgun (WGS) entry which is preliminary data.</text>
</comment>
<dbReference type="PANTHER" id="PTHR43313">
    <property type="entry name" value="SHORT-CHAIN DEHYDROGENASE/REDUCTASE FAMILY 9C"/>
    <property type="match status" value="1"/>
</dbReference>
<gene>
    <name evidence="3" type="ORF">SAMN04487926_13558</name>
</gene>
<dbReference type="GO" id="GO:0008202">
    <property type="term" value="P:steroid metabolic process"/>
    <property type="evidence" value="ECO:0007669"/>
    <property type="project" value="TreeGrafter"/>
</dbReference>
<dbReference type="InterPro" id="IPR020904">
    <property type="entry name" value="Sc_DH/Rdtase_CS"/>
</dbReference>
<comment type="similarity">
    <text evidence="1">Belongs to the short-chain dehydrogenases/reductases (SDR) family.</text>
</comment>
<dbReference type="SUPFAM" id="SSF51735">
    <property type="entry name" value="NAD(P)-binding Rossmann-fold domains"/>
    <property type="match status" value="1"/>
</dbReference>
<feature type="region of interest" description="Disordered" evidence="2">
    <location>
        <begin position="289"/>
        <end position="313"/>
    </location>
</feature>
<proteinExistence type="inferred from homology"/>
<dbReference type="Gene3D" id="3.40.50.720">
    <property type="entry name" value="NAD(P)-binding Rossmann-like Domain"/>
    <property type="match status" value="1"/>
</dbReference>
<evidence type="ECO:0000313" key="4">
    <source>
        <dbReference type="Proteomes" id="UP000198900"/>
    </source>
</evidence>
<evidence type="ECO:0000256" key="1">
    <source>
        <dbReference type="RuleBase" id="RU000363"/>
    </source>
</evidence>
<organism evidence="3 4">
    <name type="scientific">Paraburkholderia steynii</name>
    <dbReference type="NCBI Taxonomy" id="1245441"/>
    <lineage>
        <taxon>Bacteria</taxon>
        <taxon>Pseudomonadati</taxon>
        <taxon>Pseudomonadota</taxon>
        <taxon>Betaproteobacteria</taxon>
        <taxon>Burkholderiales</taxon>
        <taxon>Burkholderiaceae</taxon>
        <taxon>Paraburkholderia</taxon>
    </lineage>
</organism>
<reference evidence="3" key="1">
    <citation type="submission" date="2016-10" db="EMBL/GenBank/DDBJ databases">
        <authorList>
            <person name="Varghese N."/>
            <person name="Submissions S."/>
        </authorList>
    </citation>
    <scope>NUCLEOTIDE SEQUENCE [LARGE SCALE GENOMIC DNA]</scope>
    <source>
        <strain evidence="3">YR281</strain>
    </source>
</reference>
<sequence>MSDSIVVTGVSSGIGYEIARHFIKNGYRVFGSVRSDDDGKRLTNELGPEFFPLCFDVTDPHGVWSAARQVSDIVGDQGLMGLVNNAGVSACGPLMHLPVDEIRALFEVNVLGVICVTQAFLPLLGACEGACQLPGRVVNISSVSGAVAVPFFGAYAGTKHALEAVTQAFRRELTIYGIEVISVEPGFVKTAMFAKTGTQCPTSRFSGTAYELLWQTFQQALARFEGKAKGAESVVRAVHRALTAARPKTRYPLDPLWWIGRLLSDRQFDRVIFGALGLTKVVRQVKLSARATSRDKASPHPMGGANIGVDGQE</sequence>
<dbReference type="PRINTS" id="PR00080">
    <property type="entry name" value="SDRFAMILY"/>
</dbReference>
<evidence type="ECO:0000256" key="2">
    <source>
        <dbReference type="SAM" id="MobiDB-lite"/>
    </source>
</evidence>
<dbReference type="Pfam" id="PF00106">
    <property type="entry name" value="adh_short"/>
    <property type="match status" value="1"/>
</dbReference>
<protein>
    <submittedName>
        <fullName evidence="3">NADP-dependent 3-hydroxy acid dehydrogenase YdfG</fullName>
    </submittedName>
</protein>
<accession>A0A7Z7BG44</accession>
<name>A0A7Z7BG44_9BURK</name>
<dbReference type="PRINTS" id="PR00081">
    <property type="entry name" value="GDHRDH"/>
</dbReference>
<dbReference type="EMBL" id="FNDI01000035">
    <property type="protein sequence ID" value="SDJ15755.1"/>
    <property type="molecule type" value="Genomic_DNA"/>
</dbReference>
<dbReference type="PROSITE" id="PS00061">
    <property type="entry name" value="ADH_SHORT"/>
    <property type="match status" value="1"/>
</dbReference>